<organism evidence="11 12">
    <name type="scientific">Candidatus Sulfobium mesophilum</name>
    <dbReference type="NCBI Taxonomy" id="2016548"/>
    <lineage>
        <taxon>Bacteria</taxon>
        <taxon>Pseudomonadati</taxon>
        <taxon>Nitrospirota</taxon>
        <taxon>Nitrospiria</taxon>
        <taxon>Nitrospirales</taxon>
        <taxon>Nitrospiraceae</taxon>
        <taxon>Candidatus Sulfobium</taxon>
    </lineage>
</organism>
<dbReference type="EC" id="6.2.1.14" evidence="4"/>
<gene>
    <name evidence="11" type="primary">bioW</name>
    <name evidence="11" type="ORF">NBG4_470011</name>
</gene>
<comment type="pathway">
    <text evidence="2">Metabolic intermediate metabolism; pimeloyl-CoA biosynthesis; pimeloyl-CoA from pimelate: step 1/1.</text>
</comment>
<evidence type="ECO:0000256" key="6">
    <source>
        <dbReference type="ARBA" id="ARBA00022741"/>
    </source>
</evidence>
<dbReference type="Proteomes" id="UP000245125">
    <property type="component" value="Unassembled WGS sequence"/>
</dbReference>
<evidence type="ECO:0000256" key="3">
    <source>
        <dbReference type="ARBA" id="ARBA00011738"/>
    </source>
</evidence>
<dbReference type="Pfam" id="PF03744">
    <property type="entry name" value="BioW"/>
    <property type="match status" value="1"/>
</dbReference>
<comment type="cofactor">
    <cofactor evidence="1">
        <name>Mg(2+)</name>
        <dbReference type="ChEBI" id="CHEBI:18420"/>
    </cofactor>
</comment>
<dbReference type="InterPro" id="IPR005499">
    <property type="entry name" value="BioW"/>
</dbReference>
<comment type="subunit">
    <text evidence="3">Homodimer.</text>
</comment>
<evidence type="ECO:0000256" key="8">
    <source>
        <dbReference type="ARBA" id="ARBA00022840"/>
    </source>
</evidence>
<evidence type="ECO:0000256" key="4">
    <source>
        <dbReference type="ARBA" id="ARBA00012984"/>
    </source>
</evidence>
<dbReference type="UniPathway" id="UPA00999">
    <property type="reaction ID" value="UER00351"/>
</dbReference>
<dbReference type="EMBL" id="OUUY01000094">
    <property type="protein sequence ID" value="SPQ01210.1"/>
    <property type="molecule type" value="Genomic_DNA"/>
</dbReference>
<proteinExistence type="predicted"/>
<evidence type="ECO:0000256" key="10">
    <source>
        <dbReference type="ARBA" id="ARBA00049553"/>
    </source>
</evidence>
<dbReference type="GO" id="GO:0009102">
    <property type="term" value="P:biotin biosynthetic process"/>
    <property type="evidence" value="ECO:0007669"/>
    <property type="project" value="UniProtKB-KW"/>
</dbReference>
<evidence type="ECO:0000256" key="9">
    <source>
        <dbReference type="ARBA" id="ARBA00022842"/>
    </source>
</evidence>
<evidence type="ECO:0000256" key="2">
    <source>
        <dbReference type="ARBA" id="ARBA00005075"/>
    </source>
</evidence>
<sequence length="272" mass="30054">MVSIRMRASIRTGKKNRKKSADLHISGAEGIYDRAVIGEVVEGYIRRASGHSRGRPDRIDIKIEKITTAPKKIRSLPVTTITCRSANTAQRYILELLLLSGVSETAVQNAVKVAYNPMVMRGASLMCAQSGRRVEPDRQRGIRASRLGISHNALDILSRILDKAGINSDTVREALVLASKVACCKEVIAELCVSDDPDYTTGYVSSRKFGYVRVPHIKRRGQRCGGRVFFVRENSARDNVIAFLEKKPVLVDDVSECLGVLSINEIIGKHHI</sequence>
<reference evidence="12" key="1">
    <citation type="submission" date="2018-03" db="EMBL/GenBank/DDBJ databases">
        <authorList>
            <person name="Zecchin S."/>
        </authorList>
    </citation>
    <scope>NUCLEOTIDE SEQUENCE [LARGE SCALE GENOMIC DNA]</scope>
</reference>
<comment type="catalytic activity">
    <reaction evidence="10">
        <text>heptanedioate + ATP + CoA = 6-carboxyhexanoyl-CoA + AMP + diphosphate</text>
        <dbReference type="Rhea" id="RHEA:14781"/>
        <dbReference type="ChEBI" id="CHEBI:30616"/>
        <dbReference type="ChEBI" id="CHEBI:33019"/>
        <dbReference type="ChEBI" id="CHEBI:36165"/>
        <dbReference type="ChEBI" id="CHEBI:57287"/>
        <dbReference type="ChEBI" id="CHEBI:57360"/>
        <dbReference type="ChEBI" id="CHEBI:456215"/>
        <dbReference type="EC" id="6.2.1.14"/>
    </reaction>
</comment>
<dbReference type="GO" id="GO:0005524">
    <property type="term" value="F:ATP binding"/>
    <property type="evidence" value="ECO:0007669"/>
    <property type="project" value="UniProtKB-KW"/>
</dbReference>
<keyword evidence="7" id="KW-0093">Biotin biosynthesis</keyword>
<evidence type="ECO:0000313" key="12">
    <source>
        <dbReference type="Proteomes" id="UP000245125"/>
    </source>
</evidence>
<evidence type="ECO:0000256" key="1">
    <source>
        <dbReference type="ARBA" id="ARBA00001946"/>
    </source>
</evidence>
<protein>
    <recommendedName>
        <fullName evidence="4">6-carboxyhexanoate--CoA ligase</fullName>
        <ecNumber evidence="4">6.2.1.14</ecNumber>
    </recommendedName>
</protein>
<evidence type="ECO:0000256" key="7">
    <source>
        <dbReference type="ARBA" id="ARBA00022756"/>
    </source>
</evidence>
<dbReference type="AlphaFoldDB" id="A0A2U3QIM5"/>
<keyword evidence="8" id="KW-0067">ATP-binding</keyword>
<keyword evidence="6" id="KW-0547">Nucleotide-binding</keyword>
<name>A0A2U3QIM5_9BACT</name>
<evidence type="ECO:0000256" key="5">
    <source>
        <dbReference type="ARBA" id="ARBA00022598"/>
    </source>
</evidence>
<evidence type="ECO:0000313" key="11">
    <source>
        <dbReference type="EMBL" id="SPQ01210.1"/>
    </source>
</evidence>
<keyword evidence="5 11" id="KW-0436">Ligase</keyword>
<accession>A0A2U3QIM5</accession>
<dbReference type="NCBIfam" id="NF002360">
    <property type="entry name" value="PRK01322.1"/>
    <property type="match status" value="1"/>
</dbReference>
<dbReference type="GO" id="GO:0042410">
    <property type="term" value="F:6-carboxyhexanoate-CoA ligase activity"/>
    <property type="evidence" value="ECO:0007669"/>
    <property type="project" value="UniProtKB-EC"/>
</dbReference>
<keyword evidence="9" id="KW-0460">Magnesium</keyword>
<keyword evidence="12" id="KW-1185">Reference proteome</keyword>